<accession>A0A6A4PCB0</accession>
<name>A0A6A4PCB0_LUPAL</name>
<evidence type="ECO:0000313" key="2">
    <source>
        <dbReference type="EMBL" id="KAE9599681.1"/>
    </source>
</evidence>
<sequence>MDFLHTPEIQIFVGVAVAVVAVGVGAFYLYSSKKPKGLFFFNFITCPDKKVHCFCFFFCIKDDITNEFVLALQVTEDPKELFFIFIF</sequence>
<reference evidence="3" key="1">
    <citation type="journal article" date="2020" name="Nat. Commun.">
        <title>Genome sequence of the cluster root forming white lupin.</title>
        <authorList>
            <person name="Hufnagel B."/>
            <person name="Marques A."/>
            <person name="Soriano A."/>
            <person name="Marques L."/>
            <person name="Divol F."/>
            <person name="Doumas P."/>
            <person name="Sallet E."/>
            <person name="Mancinotti D."/>
            <person name="Carrere S."/>
            <person name="Marande W."/>
            <person name="Arribat S."/>
            <person name="Keller J."/>
            <person name="Huneau C."/>
            <person name="Blein T."/>
            <person name="Aime D."/>
            <person name="Laguerre M."/>
            <person name="Taylor J."/>
            <person name="Schubert V."/>
            <person name="Nelson M."/>
            <person name="Geu-Flores F."/>
            <person name="Crespi M."/>
            <person name="Gallardo-Guerrero K."/>
            <person name="Delaux P.-M."/>
            <person name="Salse J."/>
            <person name="Berges H."/>
            <person name="Guyot R."/>
            <person name="Gouzy J."/>
            <person name="Peret B."/>
        </authorList>
    </citation>
    <scope>NUCLEOTIDE SEQUENCE [LARGE SCALE GENOMIC DNA]</scope>
    <source>
        <strain evidence="3">cv. Amiga</strain>
    </source>
</reference>
<gene>
    <name evidence="2" type="ORF">Lalb_Chr14g0364961</name>
</gene>
<keyword evidence="1" id="KW-0472">Membrane</keyword>
<keyword evidence="1" id="KW-0812">Transmembrane</keyword>
<keyword evidence="1" id="KW-1133">Transmembrane helix</keyword>
<dbReference type="AlphaFoldDB" id="A0A6A4PCB0"/>
<keyword evidence="3" id="KW-1185">Reference proteome</keyword>
<comment type="caution">
    <text evidence="2">The sequence shown here is derived from an EMBL/GenBank/DDBJ whole genome shotgun (WGS) entry which is preliminary data.</text>
</comment>
<feature type="transmembrane region" description="Helical" evidence="1">
    <location>
        <begin position="12"/>
        <end position="30"/>
    </location>
</feature>
<dbReference type="EMBL" id="WOCE01000014">
    <property type="protein sequence ID" value="KAE9599681.1"/>
    <property type="molecule type" value="Genomic_DNA"/>
</dbReference>
<dbReference type="Proteomes" id="UP000447434">
    <property type="component" value="Chromosome 14"/>
</dbReference>
<evidence type="ECO:0000256" key="1">
    <source>
        <dbReference type="SAM" id="Phobius"/>
    </source>
</evidence>
<proteinExistence type="predicted"/>
<evidence type="ECO:0000313" key="3">
    <source>
        <dbReference type="Proteomes" id="UP000447434"/>
    </source>
</evidence>
<organism evidence="2 3">
    <name type="scientific">Lupinus albus</name>
    <name type="common">White lupine</name>
    <name type="synonym">Lupinus termis</name>
    <dbReference type="NCBI Taxonomy" id="3870"/>
    <lineage>
        <taxon>Eukaryota</taxon>
        <taxon>Viridiplantae</taxon>
        <taxon>Streptophyta</taxon>
        <taxon>Embryophyta</taxon>
        <taxon>Tracheophyta</taxon>
        <taxon>Spermatophyta</taxon>
        <taxon>Magnoliopsida</taxon>
        <taxon>eudicotyledons</taxon>
        <taxon>Gunneridae</taxon>
        <taxon>Pentapetalae</taxon>
        <taxon>rosids</taxon>
        <taxon>fabids</taxon>
        <taxon>Fabales</taxon>
        <taxon>Fabaceae</taxon>
        <taxon>Papilionoideae</taxon>
        <taxon>50 kb inversion clade</taxon>
        <taxon>genistoids sensu lato</taxon>
        <taxon>core genistoids</taxon>
        <taxon>Genisteae</taxon>
        <taxon>Lupinus</taxon>
    </lineage>
</organism>
<protein>
    <submittedName>
        <fullName evidence="2">Putative cytochrome-b5 reductase</fullName>
    </submittedName>
</protein>